<protein>
    <submittedName>
        <fullName evidence="1">Uncharacterized protein</fullName>
    </submittedName>
</protein>
<keyword evidence="2" id="KW-1185">Reference proteome</keyword>
<dbReference type="GeneID" id="303560227"/>
<proteinExistence type="predicted"/>
<reference evidence="1" key="1">
    <citation type="submission" date="2022-06" db="EMBL/GenBank/DDBJ databases">
        <authorList>
            <person name="Holder M.E."/>
            <person name="Ajami N.J."/>
            <person name="Petrosino J.F."/>
        </authorList>
    </citation>
    <scope>NUCLEOTIDE SEQUENCE</scope>
    <source>
        <strain evidence="1">RMA 8861</strain>
    </source>
</reference>
<accession>A0ABY5AYQ3</accession>
<evidence type="ECO:0000313" key="2">
    <source>
        <dbReference type="Proteomes" id="UP001055437"/>
    </source>
</evidence>
<dbReference type="RefSeq" id="WP_162925959.1">
    <property type="nucleotide sequence ID" value="NZ_CP023671.1"/>
</dbReference>
<evidence type="ECO:0000313" key="1">
    <source>
        <dbReference type="EMBL" id="USS00635.1"/>
    </source>
</evidence>
<dbReference type="Proteomes" id="UP001055437">
    <property type="component" value="Chromosome"/>
</dbReference>
<name>A0ABY5AYQ3_CLOSE</name>
<gene>
    <name evidence="1" type="ORF">NH397_14300</name>
</gene>
<sequence>MLRLSFAYEEFMNPEEYGLSGKGYSKASMPNSLSGYLDFMKDIKRYIEKYNIPSMDGGLYESMRNTADDFESELKKYI</sequence>
<dbReference type="EMBL" id="CP099799">
    <property type="protein sequence ID" value="USS00635.1"/>
    <property type="molecule type" value="Genomic_DNA"/>
</dbReference>
<organism evidence="1 2">
    <name type="scientific">Clostridium septicum</name>
    <dbReference type="NCBI Taxonomy" id="1504"/>
    <lineage>
        <taxon>Bacteria</taxon>
        <taxon>Bacillati</taxon>
        <taxon>Bacillota</taxon>
        <taxon>Clostridia</taxon>
        <taxon>Eubacteriales</taxon>
        <taxon>Clostridiaceae</taxon>
        <taxon>Clostridium</taxon>
    </lineage>
</organism>